<dbReference type="GO" id="GO:0097550">
    <property type="term" value="C:transcription preinitiation complex"/>
    <property type="evidence" value="ECO:0007669"/>
    <property type="project" value="TreeGrafter"/>
</dbReference>
<dbReference type="GO" id="GO:0016787">
    <property type="term" value="F:hydrolase activity"/>
    <property type="evidence" value="ECO:0007669"/>
    <property type="project" value="UniProtKB-KW"/>
</dbReference>
<dbReference type="GO" id="GO:0005675">
    <property type="term" value="C:transcription factor TFIIH holo complex"/>
    <property type="evidence" value="ECO:0007669"/>
    <property type="project" value="TreeGrafter"/>
</dbReference>
<dbReference type="AlphaFoldDB" id="A0A8S3JTU7"/>
<dbReference type="GO" id="GO:0005524">
    <property type="term" value="F:ATP binding"/>
    <property type="evidence" value="ECO:0007669"/>
    <property type="project" value="UniProtKB-KW"/>
</dbReference>
<dbReference type="Proteomes" id="UP000681720">
    <property type="component" value="Unassembled WGS sequence"/>
</dbReference>
<proteinExistence type="predicted"/>
<keyword evidence="2" id="KW-0378">Hydrolase</keyword>
<dbReference type="GO" id="GO:0006367">
    <property type="term" value="P:transcription initiation at RNA polymerase II promoter"/>
    <property type="evidence" value="ECO:0007669"/>
    <property type="project" value="TreeGrafter"/>
</dbReference>
<gene>
    <name evidence="5" type="ORF">GIL414_LOCUS84805</name>
</gene>
<reference evidence="5" key="1">
    <citation type="submission" date="2021-02" db="EMBL/GenBank/DDBJ databases">
        <authorList>
            <person name="Nowell W R."/>
        </authorList>
    </citation>
    <scope>NUCLEOTIDE SEQUENCE</scope>
</reference>
<evidence type="ECO:0000256" key="1">
    <source>
        <dbReference type="ARBA" id="ARBA00022741"/>
    </source>
</evidence>
<evidence type="ECO:0000256" key="4">
    <source>
        <dbReference type="ARBA" id="ARBA00022840"/>
    </source>
</evidence>
<keyword evidence="1" id="KW-0547">Nucleotide-binding</keyword>
<dbReference type="InterPro" id="IPR050615">
    <property type="entry name" value="ATP-dep_DNA_Helicase"/>
</dbReference>
<feature type="non-terminal residue" evidence="5">
    <location>
        <position position="160"/>
    </location>
</feature>
<keyword evidence="3" id="KW-0347">Helicase</keyword>
<evidence type="ECO:0000313" key="6">
    <source>
        <dbReference type="Proteomes" id="UP000681720"/>
    </source>
</evidence>
<evidence type="ECO:0000256" key="3">
    <source>
        <dbReference type="ARBA" id="ARBA00022806"/>
    </source>
</evidence>
<feature type="non-terminal residue" evidence="5">
    <location>
        <position position="1"/>
    </location>
</feature>
<protein>
    <submittedName>
        <fullName evidence="5">Uncharacterized protein</fullName>
    </submittedName>
</protein>
<dbReference type="EMBL" id="CAJOBJ010367744">
    <property type="protein sequence ID" value="CAF5221928.1"/>
    <property type="molecule type" value="Genomic_DNA"/>
</dbReference>
<organism evidence="5 6">
    <name type="scientific">Rotaria magnacalcarata</name>
    <dbReference type="NCBI Taxonomy" id="392030"/>
    <lineage>
        <taxon>Eukaryota</taxon>
        <taxon>Metazoa</taxon>
        <taxon>Spiralia</taxon>
        <taxon>Gnathifera</taxon>
        <taxon>Rotifera</taxon>
        <taxon>Eurotatoria</taxon>
        <taxon>Bdelloidea</taxon>
        <taxon>Philodinida</taxon>
        <taxon>Philodinidae</taxon>
        <taxon>Rotaria</taxon>
    </lineage>
</organism>
<sequence length="160" mass="18701">QCRVVTSEQPHVNIHREITSKEMASSNEQVMEDIRRLHEKVAIDDDELDELKIVSFEVVPNKIELLRRQYQQSDCPLLDEYDFRCDSNLRNLNIELRPNAFLRSHQERSLRNMFGGVAAACTINKPCLALCNSKISVERWKQQFTTWFTTNDSNVKLFIS</sequence>
<accession>A0A8S3JTU7</accession>
<dbReference type="GO" id="GO:0000112">
    <property type="term" value="C:nucleotide-excision repair factor 3 complex"/>
    <property type="evidence" value="ECO:0007669"/>
    <property type="project" value="TreeGrafter"/>
</dbReference>
<dbReference type="PANTHER" id="PTHR11274">
    <property type="entry name" value="RAD25/XP-B DNA REPAIR HELICASE"/>
    <property type="match status" value="1"/>
</dbReference>
<evidence type="ECO:0000313" key="5">
    <source>
        <dbReference type="EMBL" id="CAF5221928.1"/>
    </source>
</evidence>
<dbReference type="PANTHER" id="PTHR11274:SF0">
    <property type="entry name" value="GENERAL TRANSCRIPTION AND DNA REPAIR FACTOR IIH HELICASE SUBUNIT XPB"/>
    <property type="match status" value="1"/>
</dbReference>
<keyword evidence="4" id="KW-0067">ATP-binding</keyword>
<dbReference type="GO" id="GO:0043138">
    <property type="term" value="F:3'-5' DNA helicase activity"/>
    <property type="evidence" value="ECO:0007669"/>
    <property type="project" value="TreeGrafter"/>
</dbReference>
<name>A0A8S3JTU7_9BILA</name>
<evidence type="ECO:0000256" key="2">
    <source>
        <dbReference type="ARBA" id="ARBA00022801"/>
    </source>
</evidence>
<comment type="caution">
    <text evidence="5">The sequence shown here is derived from an EMBL/GenBank/DDBJ whole genome shotgun (WGS) entry which is preliminary data.</text>
</comment>